<name>A0A133VQF3_9EURY</name>
<keyword evidence="3" id="KW-1185">Reference proteome</keyword>
<proteinExistence type="predicted"/>
<organism evidence="2 3">
    <name type="scientific">candidate division MSBL1 archaeon SCGC-AAA382N08</name>
    <dbReference type="NCBI Taxonomy" id="1698285"/>
    <lineage>
        <taxon>Archaea</taxon>
        <taxon>Methanobacteriati</taxon>
        <taxon>Methanobacteriota</taxon>
        <taxon>candidate division MSBL1</taxon>
    </lineage>
</organism>
<feature type="transmembrane region" description="Helical" evidence="1">
    <location>
        <begin position="12"/>
        <end position="34"/>
    </location>
</feature>
<protein>
    <submittedName>
        <fullName evidence="2">Uncharacterized protein</fullName>
    </submittedName>
</protein>
<gene>
    <name evidence="2" type="ORF">AKJ56_00550</name>
</gene>
<dbReference type="EMBL" id="LHYJ01000005">
    <property type="protein sequence ID" value="KXB08686.1"/>
    <property type="molecule type" value="Genomic_DNA"/>
</dbReference>
<evidence type="ECO:0000313" key="3">
    <source>
        <dbReference type="Proteomes" id="UP000070175"/>
    </source>
</evidence>
<keyword evidence="1" id="KW-0812">Transmembrane</keyword>
<sequence>MYRESIEMDFRSYPAIVVVVIVLIGVLAAGLYFLGPIFSDGSNPDGENLPYYRENLFSGEENIPSSEDLFEVKIVDENGYGSWENIDVHVQVENTQQSNKIVLKSTLTVKKKLPPPGAYVHAPAPYIRYYKDGERIATTEIGNGELDVLRRPGGHISKISLEFVRAGEFELEAVYPTEADWENGGGWEKNFTASVKVDVEGPYEPLENVKNRLKGFPVQIRNLEKGRSKVVIGKLPKSEEEKKNYQKLMENTFFSTPEHCWMITGNDKNVKYHVRMYALNPRLIEKTFRYIYLNLSGEERKLPITFTGDPKKPAYYTNFERYSN</sequence>
<reference evidence="2 3" key="1">
    <citation type="journal article" date="2016" name="Sci. Rep.">
        <title>Metabolic traits of an uncultured archaeal lineage -MSBL1- from brine pools of the Red Sea.</title>
        <authorList>
            <person name="Mwirichia R."/>
            <person name="Alam I."/>
            <person name="Rashid M."/>
            <person name="Vinu M."/>
            <person name="Ba-Alawi W."/>
            <person name="Anthony Kamau A."/>
            <person name="Kamanda Ngugi D."/>
            <person name="Goker M."/>
            <person name="Klenk H.P."/>
            <person name="Bajic V."/>
            <person name="Stingl U."/>
        </authorList>
    </citation>
    <scope>NUCLEOTIDE SEQUENCE [LARGE SCALE GENOMIC DNA]</scope>
    <source>
        <strain evidence="2">SCGC-AAA382N08</strain>
    </source>
</reference>
<dbReference type="Proteomes" id="UP000070175">
    <property type="component" value="Unassembled WGS sequence"/>
</dbReference>
<evidence type="ECO:0000313" key="2">
    <source>
        <dbReference type="EMBL" id="KXB08686.1"/>
    </source>
</evidence>
<dbReference type="AlphaFoldDB" id="A0A133VQF3"/>
<accession>A0A133VQF3</accession>
<comment type="caution">
    <text evidence="2">The sequence shown here is derived from an EMBL/GenBank/DDBJ whole genome shotgun (WGS) entry which is preliminary data.</text>
</comment>
<keyword evidence="1" id="KW-0472">Membrane</keyword>
<keyword evidence="1" id="KW-1133">Transmembrane helix</keyword>
<evidence type="ECO:0000256" key="1">
    <source>
        <dbReference type="SAM" id="Phobius"/>
    </source>
</evidence>